<dbReference type="Proteomes" id="UP000813215">
    <property type="component" value="Unassembled WGS sequence"/>
</dbReference>
<gene>
    <name evidence="2" type="ORF">KME28_13965</name>
</gene>
<evidence type="ECO:0000256" key="1">
    <source>
        <dbReference type="SAM" id="MobiDB-lite"/>
    </source>
</evidence>
<comment type="caution">
    <text evidence="2">The sequence shown here is derived from an EMBL/GenBank/DDBJ whole genome shotgun (WGS) entry which is preliminary data.</text>
</comment>
<dbReference type="EMBL" id="JAHHHW010000092">
    <property type="protein sequence ID" value="MBW4432795.1"/>
    <property type="molecule type" value="Genomic_DNA"/>
</dbReference>
<feature type="compositionally biased region" description="Polar residues" evidence="1">
    <location>
        <begin position="40"/>
        <end position="51"/>
    </location>
</feature>
<feature type="region of interest" description="Disordered" evidence="1">
    <location>
        <begin position="24"/>
        <end position="51"/>
    </location>
</feature>
<evidence type="ECO:0000313" key="2">
    <source>
        <dbReference type="EMBL" id="MBW4432795.1"/>
    </source>
</evidence>
<dbReference type="AlphaFoldDB" id="A0A9E3LU99"/>
<accession>A0A9E3LU99</accession>
<sequence length="51" mass="5656">MGAFTRSHKHNLTTTIINRLMSRLTHRRNDGPPPARRGLSPNQFASTTAAV</sequence>
<name>A0A9E3LU99_9NOST</name>
<reference evidence="2" key="2">
    <citation type="journal article" date="2022" name="Microbiol. Resour. Announc.">
        <title>Metagenome Sequencing to Explore Phylogenomics of Terrestrial Cyanobacteria.</title>
        <authorList>
            <person name="Ward R.D."/>
            <person name="Stajich J.E."/>
            <person name="Johansen J.R."/>
            <person name="Huntemann M."/>
            <person name="Clum A."/>
            <person name="Foster B."/>
            <person name="Foster B."/>
            <person name="Roux S."/>
            <person name="Palaniappan K."/>
            <person name="Varghese N."/>
            <person name="Mukherjee S."/>
            <person name="Reddy T.B.K."/>
            <person name="Daum C."/>
            <person name="Copeland A."/>
            <person name="Chen I.A."/>
            <person name="Ivanova N.N."/>
            <person name="Kyrpides N.C."/>
            <person name="Shapiro N."/>
            <person name="Eloe-Fadrosh E.A."/>
            <person name="Pietrasiak N."/>
        </authorList>
    </citation>
    <scope>NUCLEOTIDE SEQUENCE</scope>
    <source>
        <strain evidence="2">HA4357-MV3</strain>
    </source>
</reference>
<reference evidence="2" key="1">
    <citation type="submission" date="2021-05" db="EMBL/GenBank/DDBJ databases">
        <authorList>
            <person name="Pietrasiak N."/>
            <person name="Ward R."/>
            <person name="Stajich J.E."/>
            <person name="Kurbessoian T."/>
        </authorList>
    </citation>
    <scope>NUCLEOTIDE SEQUENCE</scope>
    <source>
        <strain evidence="2">HA4357-MV3</strain>
    </source>
</reference>
<evidence type="ECO:0000313" key="3">
    <source>
        <dbReference type="Proteomes" id="UP000813215"/>
    </source>
</evidence>
<organism evidence="2 3">
    <name type="scientific">Pelatocladus maniniholoensis HA4357-MV3</name>
    <dbReference type="NCBI Taxonomy" id="1117104"/>
    <lineage>
        <taxon>Bacteria</taxon>
        <taxon>Bacillati</taxon>
        <taxon>Cyanobacteriota</taxon>
        <taxon>Cyanophyceae</taxon>
        <taxon>Nostocales</taxon>
        <taxon>Nostocaceae</taxon>
        <taxon>Pelatocladus</taxon>
    </lineage>
</organism>
<protein>
    <submittedName>
        <fullName evidence="2">Uncharacterized protein</fullName>
    </submittedName>
</protein>
<proteinExistence type="predicted"/>